<evidence type="ECO:0000313" key="3">
    <source>
        <dbReference type="Proteomes" id="UP001266305"/>
    </source>
</evidence>
<proteinExistence type="predicted"/>
<dbReference type="Proteomes" id="UP001266305">
    <property type="component" value="Unassembled WGS sequence"/>
</dbReference>
<evidence type="ECO:0000256" key="1">
    <source>
        <dbReference type="SAM" id="MobiDB-lite"/>
    </source>
</evidence>
<accession>A0ABQ9UUI7</accession>
<keyword evidence="3" id="KW-1185">Reference proteome</keyword>
<feature type="region of interest" description="Disordered" evidence="1">
    <location>
        <begin position="1"/>
        <end position="98"/>
    </location>
</feature>
<dbReference type="EMBL" id="JASSZA010000010">
    <property type="protein sequence ID" value="KAK2100465.1"/>
    <property type="molecule type" value="Genomic_DNA"/>
</dbReference>
<sequence>MAALPAPTTGGEGRGGGGARLGGMYHRGAARSVDASGTRRRGGPSAGRCSAPWGWGVEEQPRLSPWGGGWSPPPWELQGRISLSSSPTGGKSRAWESE</sequence>
<gene>
    <name evidence="2" type="ORF">P7K49_021813</name>
</gene>
<name>A0ABQ9UUI7_SAGOE</name>
<evidence type="ECO:0000313" key="2">
    <source>
        <dbReference type="EMBL" id="KAK2100465.1"/>
    </source>
</evidence>
<reference evidence="2 3" key="1">
    <citation type="submission" date="2023-05" db="EMBL/GenBank/DDBJ databases">
        <title>B98-5 Cell Line De Novo Hybrid Assembly: An Optical Mapping Approach.</title>
        <authorList>
            <person name="Kananen K."/>
            <person name="Auerbach J.A."/>
            <person name="Kautto E."/>
            <person name="Blachly J.S."/>
        </authorList>
    </citation>
    <scope>NUCLEOTIDE SEQUENCE [LARGE SCALE GENOMIC DNA]</scope>
    <source>
        <strain evidence="2">B95-8</strain>
        <tissue evidence="2">Cell line</tissue>
    </source>
</reference>
<comment type="caution">
    <text evidence="2">The sequence shown here is derived from an EMBL/GenBank/DDBJ whole genome shotgun (WGS) entry which is preliminary data.</text>
</comment>
<protein>
    <submittedName>
        <fullName evidence="2">Uncharacterized protein</fullName>
    </submittedName>
</protein>
<feature type="compositionally biased region" description="Gly residues" evidence="1">
    <location>
        <begin position="10"/>
        <end position="21"/>
    </location>
</feature>
<organism evidence="2 3">
    <name type="scientific">Saguinus oedipus</name>
    <name type="common">Cotton-top tamarin</name>
    <name type="synonym">Oedipomidas oedipus</name>
    <dbReference type="NCBI Taxonomy" id="9490"/>
    <lineage>
        <taxon>Eukaryota</taxon>
        <taxon>Metazoa</taxon>
        <taxon>Chordata</taxon>
        <taxon>Craniata</taxon>
        <taxon>Vertebrata</taxon>
        <taxon>Euteleostomi</taxon>
        <taxon>Mammalia</taxon>
        <taxon>Eutheria</taxon>
        <taxon>Euarchontoglires</taxon>
        <taxon>Primates</taxon>
        <taxon>Haplorrhini</taxon>
        <taxon>Platyrrhini</taxon>
        <taxon>Cebidae</taxon>
        <taxon>Callitrichinae</taxon>
        <taxon>Saguinus</taxon>
    </lineage>
</organism>
<feature type="non-terminal residue" evidence="2">
    <location>
        <position position="98"/>
    </location>
</feature>